<dbReference type="GO" id="GO:0006355">
    <property type="term" value="P:regulation of DNA-templated transcription"/>
    <property type="evidence" value="ECO:0007669"/>
    <property type="project" value="InterPro"/>
</dbReference>
<proteinExistence type="predicted"/>
<keyword evidence="1" id="KW-0805">Transcription regulation</keyword>
<dbReference type="Gene3D" id="1.25.40.10">
    <property type="entry name" value="Tetratricopeptide repeat domain"/>
    <property type="match status" value="2"/>
</dbReference>
<dbReference type="InterPro" id="IPR016032">
    <property type="entry name" value="Sig_transdc_resp-reg_C-effctor"/>
</dbReference>
<accession>A0A6N9YTV6</accession>
<keyword evidence="3" id="KW-0804">Transcription</keyword>
<dbReference type="RefSeq" id="WP_163821041.1">
    <property type="nucleotide sequence ID" value="NZ_JAAGOB010000018.1"/>
</dbReference>
<keyword evidence="2" id="KW-0238">DNA-binding</keyword>
<dbReference type="EMBL" id="JAAGOB010000018">
    <property type="protein sequence ID" value="NED98248.1"/>
    <property type="molecule type" value="Genomic_DNA"/>
</dbReference>
<dbReference type="InterPro" id="IPR036388">
    <property type="entry name" value="WH-like_DNA-bd_sf"/>
</dbReference>
<dbReference type="SMART" id="SM00421">
    <property type="entry name" value="HTH_LUXR"/>
    <property type="match status" value="1"/>
</dbReference>
<reference evidence="5 6" key="1">
    <citation type="submission" date="2020-02" db="EMBL/GenBank/DDBJ databases">
        <authorList>
            <person name="Li X.-J."/>
            <person name="Feng X.-M."/>
        </authorList>
    </citation>
    <scope>NUCLEOTIDE SEQUENCE [LARGE SCALE GENOMIC DNA]</scope>
    <source>
        <strain evidence="5 6">CGMCC 4.7225</strain>
    </source>
</reference>
<evidence type="ECO:0000313" key="5">
    <source>
        <dbReference type="EMBL" id="NED98248.1"/>
    </source>
</evidence>
<comment type="caution">
    <text evidence="5">The sequence shown here is derived from an EMBL/GenBank/DDBJ whole genome shotgun (WGS) entry which is preliminary data.</text>
</comment>
<dbReference type="PRINTS" id="PR00038">
    <property type="entry name" value="HTHLUXR"/>
</dbReference>
<dbReference type="PROSITE" id="PS00622">
    <property type="entry name" value="HTH_LUXR_1"/>
    <property type="match status" value="1"/>
</dbReference>
<dbReference type="PANTHER" id="PTHR44688:SF16">
    <property type="entry name" value="DNA-BINDING TRANSCRIPTIONAL ACTIVATOR DEVR_DOSR"/>
    <property type="match status" value="1"/>
</dbReference>
<dbReference type="InterPro" id="IPR011990">
    <property type="entry name" value="TPR-like_helical_dom_sf"/>
</dbReference>
<dbReference type="CDD" id="cd06170">
    <property type="entry name" value="LuxR_C_like"/>
    <property type="match status" value="1"/>
</dbReference>
<dbReference type="Pfam" id="PF00196">
    <property type="entry name" value="GerE"/>
    <property type="match status" value="1"/>
</dbReference>
<feature type="domain" description="HTH luxR-type" evidence="4">
    <location>
        <begin position="477"/>
        <end position="542"/>
    </location>
</feature>
<dbReference type="GO" id="GO:0003677">
    <property type="term" value="F:DNA binding"/>
    <property type="evidence" value="ECO:0007669"/>
    <property type="project" value="UniProtKB-KW"/>
</dbReference>
<dbReference type="PANTHER" id="PTHR44688">
    <property type="entry name" value="DNA-BINDING TRANSCRIPTIONAL ACTIVATOR DEVR_DOSR"/>
    <property type="match status" value="1"/>
</dbReference>
<name>A0A6N9YTV6_9ACTN</name>
<evidence type="ECO:0000256" key="3">
    <source>
        <dbReference type="ARBA" id="ARBA00023163"/>
    </source>
</evidence>
<dbReference type="PROSITE" id="PS50043">
    <property type="entry name" value="HTH_LUXR_2"/>
    <property type="match status" value="1"/>
</dbReference>
<dbReference type="SUPFAM" id="SSF46894">
    <property type="entry name" value="C-terminal effector domain of the bipartite response regulators"/>
    <property type="match status" value="1"/>
</dbReference>
<dbReference type="Proteomes" id="UP000469185">
    <property type="component" value="Unassembled WGS sequence"/>
</dbReference>
<evidence type="ECO:0000256" key="2">
    <source>
        <dbReference type="ARBA" id="ARBA00023125"/>
    </source>
</evidence>
<dbReference type="Gene3D" id="1.10.10.10">
    <property type="entry name" value="Winged helix-like DNA-binding domain superfamily/Winged helix DNA-binding domain"/>
    <property type="match status" value="1"/>
</dbReference>
<protein>
    <submittedName>
        <fullName evidence="5">LuxR family transcriptional regulator</fullName>
    </submittedName>
</protein>
<evidence type="ECO:0000313" key="6">
    <source>
        <dbReference type="Proteomes" id="UP000469185"/>
    </source>
</evidence>
<dbReference type="AlphaFoldDB" id="A0A6N9YTV6"/>
<evidence type="ECO:0000259" key="4">
    <source>
        <dbReference type="PROSITE" id="PS50043"/>
    </source>
</evidence>
<dbReference type="InterPro" id="IPR000792">
    <property type="entry name" value="Tscrpt_reg_LuxR_C"/>
</dbReference>
<dbReference type="SUPFAM" id="SSF48452">
    <property type="entry name" value="TPR-like"/>
    <property type="match status" value="2"/>
</dbReference>
<sequence>MNLGRTVKPAEHQPASGGAHWREICDRLGDVAPETLEAGELESLADAKFWLGRPRESITVRQLAYRRHRDAHDAARATKAAWRLFYSYFDLNETAVASGWLQRAHRHALEAPEQIESHYVSLADADWALYQNKLDDALSSARHACDAARQFDDRDLEALSLGVQGRILISRGAPAEGLDRLDEAMVVALSGELTAFATGWVHCLLLSTCQELGDVRRAAEWTGVAVPWAEDHGEESWYPGLCRLHRCEVQSLRGEWSAAEREALHAAEELAPFGEYLIADGQYLAGEIRRRRGDHEGAKEAFLRAHQLGRDPQPGLALLKLAQGEAHQAAATLRLALSAQYGGPVGRARLLSAHVEAELCAGDVEAAARSAGELHDLAEASRTPYLRGMAAAANGAVLLARGDVNGALPVLRSACDIYRSLSCPYECAASRVFLGIAARQAGDEHTARLEFDAAMAVFERLGAAPDVERVNALLNRDTSTPDGLTQRELEVLKLVAHGRSNRQIGAELFISEHTVARHVSNIFAKIDVTSRSAATSYAFRHHLA</sequence>
<gene>
    <name evidence="5" type="ORF">G1H11_23385</name>
</gene>
<keyword evidence="6" id="KW-1185">Reference proteome</keyword>
<organism evidence="5 6">
    <name type="scientific">Phytoactinopolyspora alkaliphila</name>
    <dbReference type="NCBI Taxonomy" id="1783498"/>
    <lineage>
        <taxon>Bacteria</taxon>
        <taxon>Bacillati</taxon>
        <taxon>Actinomycetota</taxon>
        <taxon>Actinomycetes</taxon>
        <taxon>Jiangellales</taxon>
        <taxon>Jiangellaceae</taxon>
        <taxon>Phytoactinopolyspora</taxon>
    </lineage>
</organism>
<evidence type="ECO:0000256" key="1">
    <source>
        <dbReference type="ARBA" id="ARBA00023015"/>
    </source>
</evidence>